<dbReference type="Gene3D" id="3.50.50.60">
    <property type="entry name" value="FAD/NAD(P)-binding domain"/>
    <property type="match status" value="1"/>
</dbReference>
<dbReference type="OrthoDB" id="429143at2759"/>
<sequence>MQGSSMEQILPVPSPVSSYWLSQPHKFSNLRSSTELPTECEIGIIGSGMAGITTAYHLFKQENPPTSVVILEARELCSGATARNGGHSKIKLSTLASQVQKLGADRVDELQNFVQGVIASLKQVAEDEELDCELEIRRSFDVQLDDEDAASLKDIYQASRKAGHTWTNNVDFALPQYLEQVTSIKGAKAAESVPCCSLWPYKFVTQLLERLVSRHPEQLNVQTTTPVTAVSVLADGTNAITTPRGVLKAKKLVFATNAYTAGLLPQFKDVIIPVRGMASHIVPKVPVHPHLSHTYNITFSSGQSADYLNPRPDGSIVVGGGGSMFKSDRPSWFDNFDDSTRFSGEVEKYWDNYMQRVFLGWENSEAVVEKVWTGIMGSTPDGWAHMGRVPGRHSQWVLAGFNGGGMALIPTGAKAVAKMVAEDSDFVDVKREFGIPEIFATSTERLREAFAETR</sequence>
<dbReference type="PANTHER" id="PTHR13847:SF279">
    <property type="entry name" value="FAD DEPENDENT OXIDOREDUCTASE DOMAIN-CONTAINING PROTEIN-RELATED"/>
    <property type="match status" value="1"/>
</dbReference>
<evidence type="ECO:0000259" key="1">
    <source>
        <dbReference type="Pfam" id="PF01266"/>
    </source>
</evidence>
<proteinExistence type="predicted"/>
<feature type="domain" description="FAD dependent oxidoreductase" evidence="1">
    <location>
        <begin position="42"/>
        <end position="419"/>
    </location>
</feature>
<evidence type="ECO:0000313" key="2">
    <source>
        <dbReference type="EMBL" id="KAF2448513.1"/>
    </source>
</evidence>
<organism evidence="2 3">
    <name type="scientific">Karstenula rhodostoma CBS 690.94</name>
    <dbReference type="NCBI Taxonomy" id="1392251"/>
    <lineage>
        <taxon>Eukaryota</taxon>
        <taxon>Fungi</taxon>
        <taxon>Dikarya</taxon>
        <taxon>Ascomycota</taxon>
        <taxon>Pezizomycotina</taxon>
        <taxon>Dothideomycetes</taxon>
        <taxon>Pleosporomycetidae</taxon>
        <taxon>Pleosporales</taxon>
        <taxon>Massarineae</taxon>
        <taxon>Didymosphaeriaceae</taxon>
        <taxon>Karstenula</taxon>
    </lineage>
</organism>
<name>A0A9P4PSG1_9PLEO</name>
<dbReference type="AlphaFoldDB" id="A0A9P4PSG1"/>
<dbReference type="InterPro" id="IPR036188">
    <property type="entry name" value="FAD/NAD-bd_sf"/>
</dbReference>
<dbReference type="PANTHER" id="PTHR13847">
    <property type="entry name" value="SARCOSINE DEHYDROGENASE-RELATED"/>
    <property type="match status" value="1"/>
</dbReference>
<accession>A0A9P4PSG1</accession>
<dbReference type="Pfam" id="PF01266">
    <property type="entry name" value="DAO"/>
    <property type="match status" value="1"/>
</dbReference>
<dbReference type="SUPFAM" id="SSF51905">
    <property type="entry name" value="FAD/NAD(P)-binding domain"/>
    <property type="match status" value="1"/>
</dbReference>
<dbReference type="Proteomes" id="UP000799764">
    <property type="component" value="Unassembled WGS sequence"/>
</dbReference>
<protein>
    <submittedName>
        <fullName evidence="2">FAD dependent oxidoreductase</fullName>
    </submittedName>
</protein>
<evidence type="ECO:0000313" key="3">
    <source>
        <dbReference type="Proteomes" id="UP000799764"/>
    </source>
</evidence>
<comment type="caution">
    <text evidence="2">The sequence shown here is derived from an EMBL/GenBank/DDBJ whole genome shotgun (WGS) entry which is preliminary data.</text>
</comment>
<dbReference type="EMBL" id="MU001495">
    <property type="protein sequence ID" value="KAF2448513.1"/>
    <property type="molecule type" value="Genomic_DNA"/>
</dbReference>
<gene>
    <name evidence="2" type="ORF">P171DRAFT_461333</name>
</gene>
<reference evidence="2" key="1">
    <citation type="journal article" date="2020" name="Stud. Mycol.">
        <title>101 Dothideomycetes genomes: a test case for predicting lifestyles and emergence of pathogens.</title>
        <authorList>
            <person name="Haridas S."/>
            <person name="Albert R."/>
            <person name="Binder M."/>
            <person name="Bloem J."/>
            <person name="Labutti K."/>
            <person name="Salamov A."/>
            <person name="Andreopoulos B."/>
            <person name="Baker S."/>
            <person name="Barry K."/>
            <person name="Bills G."/>
            <person name="Bluhm B."/>
            <person name="Cannon C."/>
            <person name="Castanera R."/>
            <person name="Culley D."/>
            <person name="Daum C."/>
            <person name="Ezra D."/>
            <person name="Gonzalez J."/>
            <person name="Henrissat B."/>
            <person name="Kuo A."/>
            <person name="Liang C."/>
            <person name="Lipzen A."/>
            <person name="Lutzoni F."/>
            <person name="Magnuson J."/>
            <person name="Mondo S."/>
            <person name="Nolan M."/>
            <person name="Ohm R."/>
            <person name="Pangilinan J."/>
            <person name="Park H.-J."/>
            <person name="Ramirez L."/>
            <person name="Alfaro M."/>
            <person name="Sun H."/>
            <person name="Tritt A."/>
            <person name="Yoshinaga Y."/>
            <person name="Zwiers L.-H."/>
            <person name="Turgeon B."/>
            <person name="Goodwin S."/>
            <person name="Spatafora J."/>
            <person name="Crous P."/>
            <person name="Grigoriev I."/>
        </authorList>
    </citation>
    <scope>NUCLEOTIDE SEQUENCE</scope>
    <source>
        <strain evidence="2">CBS 690.94</strain>
    </source>
</reference>
<dbReference type="InterPro" id="IPR006076">
    <property type="entry name" value="FAD-dep_OxRdtase"/>
</dbReference>
<dbReference type="GO" id="GO:0005737">
    <property type="term" value="C:cytoplasm"/>
    <property type="evidence" value="ECO:0007669"/>
    <property type="project" value="TreeGrafter"/>
</dbReference>
<dbReference type="Gene3D" id="3.30.9.10">
    <property type="entry name" value="D-Amino Acid Oxidase, subunit A, domain 2"/>
    <property type="match status" value="1"/>
</dbReference>
<keyword evidence="3" id="KW-1185">Reference proteome</keyword>